<dbReference type="AlphaFoldDB" id="A0A423X0F2"/>
<evidence type="ECO:0000259" key="1">
    <source>
        <dbReference type="Pfam" id="PF14737"/>
    </source>
</evidence>
<name>A0A423X0F2_9PEZI</name>
<sequence length="416" mass="47763">MPAFDIINLQANEGEGYDKPLSFLFAASGDLRNVVKTIASLPEGFSSGLKVDINDLDMDIVARNIIFLLLFYTLEDGEEAAECVLHLWYSTLIPPWCLLKLDSLKDLIVRSVVMNAPQRIDHRQRKLFEQLKPSWRMCTNRFRQDGILLPFGHPRTSYTIPNPTFFQSADEWPLKDSSDPMDGWPISEVLDTHTAARDDVNGKLFQYIRSTLAVVHSRLRSLEISFQLFHGDIQRVIQLIDAEPRYDRIEVSNICDKHYLGTQRTLALFGPKLCPQERNPHATLITLFMNAVEQECSRLDSFQDTPHEMQKLSAFLPLAIPLDGHTSDAKFLRFSQAKAMMRDGDKYFNRYMKREDFRGAGEMAGVTMKSRNTVIDEWPLQLKLRPKDKGAKEAFENLLGSGHSGLERYVEWRRSF</sequence>
<keyword evidence="3" id="KW-1185">Reference proteome</keyword>
<organism evidence="2 3">
    <name type="scientific">Cytospora leucostoma</name>
    <dbReference type="NCBI Taxonomy" id="1230097"/>
    <lineage>
        <taxon>Eukaryota</taxon>
        <taxon>Fungi</taxon>
        <taxon>Dikarya</taxon>
        <taxon>Ascomycota</taxon>
        <taxon>Pezizomycotina</taxon>
        <taxon>Sordariomycetes</taxon>
        <taxon>Sordariomycetidae</taxon>
        <taxon>Diaporthales</taxon>
        <taxon>Cytosporaceae</taxon>
        <taxon>Cytospora</taxon>
    </lineage>
</organism>
<dbReference type="InParanoid" id="A0A423X0F2"/>
<evidence type="ECO:0000313" key="3">
    <source>
        <dbReference type="Proteomes" id="UP000285146"/>
    </source>
</evidence>
<dbReference type="InterPro" id="IPR027974">
    <property type="entry name" value="DUF4470"/>
</dbReference>
<dbReference type="OrthoDB" id="5282002at2759"/>
<comment type="caution">
    <text evidence="2">The sequence shown here is derived from an EMBL/GenBank/DDBJ whole genome shotgun (WGS) entry which is preliminary data.</text>
</comment>
<reference evidence="2 3" key="1">
    <citation type="submission" date="2015-09" db="EMBL/GenBank/DDBJ databases">
        <title>Host preference determinants of Valsa canker pathogens revealed by comparative genomics.</title>
        <authorList>
            <person name="Yin Z."/>
            <person name="Huang L."/>
        </authorList>
    </citation>
    <scope>NUCLEOTIDE SEQUENCE [LARGE SCALE GENOMIC DNA]</scope>
    <source>
        <strain evidence="2 3">SXYLt</strain>
    </source>
</reference>
<dbReference type="Proteomes" id="UP000285146">
    <property type="component" value="Unassembled WGS sequence"/>
</dbReference>
<proteinExistence type="predicted"/>
<evidence type="ECO:0000313" key="2">
    <source>
        <dbReference type="EMBL" id="ROW09323.1"/>
    </source>
</evidence>
<accession>A0A423X0F2</accession>
<protein>
    <recommendedName>
        <fullName evidence="1">DUF4470 domain-containing protein</fullName>
    </recommendedName>
</protein>
<dbReference type="Pfam" id="PF14737">
    <property type="entry name" value="DUF4470"/>
    <property type="match status" value="1"/>
</dbReference>
<feature type="domain" description="DUF4470" evidence="1">
    <location>
        <begin position="1"/>
        <end position="93"/>
    </location>
</feature>
<gene>
    <name evidence="2" type="ORF">VPNG_05867</name>
</gene>
<dbReference type="EMBL" id="LKEB01000031">
    <property type="protein sequence ID" value="ROW09323.1"/>
    <property type="molecule type" value="Genomic_DNA"/>
</dbReference>
<dbReference type="STRING" id="1230097.A0A423X0F2"/>